<organism evidence="3 4">
    <name type="scientific">Candidatus Protofrankia datiscae</name>
    <dbReference type="NCBI Taxonomy" id="2716812"/>
    <lineage>
        <taxon>Bacteria</taxon>
        <taxon>Bacillati</taxon>
        <taxon>Actinomycetota</taxon>
        <taxon>Actinomycetes</taxon>
        <taxon>Frankiales</taxon>
        <taxon>Frankiaceae</taxon>
        <taxon>Protofrankia</taxon>
    </lineage>
</organism>
<feature type="compositionally biased region" description="Polar residues" evidence="1">
    <location>
        <begin position="301"/>
        <end position="316"/>
    </location>
</feature>
<evidence type="ECO:0000313" key="3">
    <source>
        <dbReference type="EMBL" id="AEH09950.1"/>
    </source>
</evidence>
<accession>F8B340</accession>
<dbReference type="PANTHER" id="PTHR43798:SF33">
    <property type="entry name" value="HYDROLASE, PUTATIVE (AFU_ORTHOLOGUE AFUA_2G14860)-RELATED"/>
    <property type="match status" value="1"/>
</dbReference>
<feature type="region of interest" description="Disordered" evidence="1">
    <location>
        <begin position="301"/>
        <end position="325"/>
    </location>
</feature>
<reference evidence="3 4" key="1">
    <citation type="submission" date="2011-05" db="EMBL/GenBank/DDBJ databases">
        <title>Complete sequence of chromosome of Frankia symbiont of Datisca glomerata.</title>
        <authorList>
            <consortium name="US DOE Joint Genome Institute"/>
            <person name="Lucas S."/>
            <person name="Han J."/>
            <person name="Lapidus A."/>
            <person name="Cheng J.-F."/>
            <person name="Goodwin L."/>
            <person name="Pitluck S."/>
            <person name="Peters L."/>
            <person name="Mikhailova N."/>
            <person name="Chertkov O."/>
            <person name="Teshima H."/>
            <person name="Han C."/>
            <person name="Tapia R."/>
            <person name="Land M."/>
            <person name="Hauser L."/>
            <person name="Kyrpides N."/>
            <person name="Ivanova N."/>
            <person name="Pagani I."/>
            <person name="Berry A."/>
            <person name="Pawlowski K."/>
            <person name="Persson T."/>
            <person name="Vanden Heuvel B."/>
            <person name="Benson D."/>
            <person name="Woyke T."/>
        </authorList>
    </citation>
    <scope>NUCLEOTIDE SEQUENCE [LARGE SCALE GENOMIC DNA]</scope>
    <source>
        <strain evidence="4">4085684</strain>
    </source>
</reference>
<dbReference type="ESTHER" id="9acto-d3m0c4">
    <property type="family name" value="6_AlphaBeta_hydrolase"/>
</dbReference>
<dbReference type="eggNOG" id="COG0596">
    <property type="taxonomic scope" value="Bacteria"/>
</dbReference>
<dbReference type="HOGENOM" id="CLU_020336_13_7_11"/>
<sequence>MVNAKWGIVAVTGGAVSAAVLRRRLSQAAVRDQEPPQLPAPRYRAGSGSPLLLLHGVGGTWPAWDPVLPLLEPHHDVLAPTLLGHGGGEPLPPGVPVTLDVLVDGVEAELDRAGWDRVHVVGNSLGGWIAIELARRGRARSLVLFSPAGAWTSQCRIAAVALGIRLSVATLARYSAHADLIADTPWLRRLLLATQVAHPERVDPQAVALTIRASAHAPAVDPLLRTLPHAHLQPLPADHDYPIRVVWARPDRVIPFEHFGVPMLERLPGAELIQQPGIGHVPMYDEPATVARQILEIAASVDQTRPETASVDQTRPQAEPKGAAL</sequence>
<dbReference type="InterPro" id="IPR029058">
    <property type="entry name" value="AB_hydrolase_fold"/>
</dbReference>
<gene>
    <name evidence="3" type="ordered locus">FsymDg_2590</name>
</gene>
<dbReference type="Gene3D" id="3.40.50.1820">
    <property type="entry name" value="alpha/beta hydrolase"/>
    <property type="match status" value="1"/>
</dbReference>
<feature type="domain" description="AB hydrolase-1" evidence="2">
    <location>
        <begin position="51"/>
        <end position="292"/>
    </location>
</feature>
<proteinExistence type="predicted"/>
<dbReference type="KEGG" id="fsy:FsymDg_2590"/>
<dbReference type="SUPFAM" id="SSF53474">
    <property type="entry name" value="alpha/beta-Hydrolases"/>
    <property type="match status" value="1"/>
</dbReference>
<dbReference type="EMBL" id="CP002801">
    <property type="protein sequence ID" value="AEH09950.1"/>
    <property type="molecule type" value="Genomic_DNA"/>
</dbReference>
<keyword evidence="3" id="KW-0378">Hydrolase</keyword>
<dbReference type="AlphaFoldDB" id="F8B340"/>
<protein>
    <submittedName>
        <fullName evidence="3">Alpha/beta hydrolase fold protein</fullName>
    </submittedName>
</protein>
<evidence type="ECO:0000256" key="1">
    <source>
        <dbReference type="SAM" id="MobiDB-lite"/>
    </source>
</evidence>
<dbReference type="STRING" id="656024.FsymDg_2590"/>
<dbReference type="GO" id="GO:0016020">
    <property type="term" value="C:membrane"/>
    <property type="evidence" value="ECO:0007669"/>
    <property type="project" value="TreeGrafter"/>
</dbReference>
<evidence type="ECO:0000313" key="4">
    <source>
        <dbReference type="Proteomes" id="UP000001549"/>
    </source>
</evidence>
<dbReference type="RefSeq" id="WP_013873868.1">
    <property type="nucleotide sequence ID" value="NC_015656.1"/>
</dbReference>
<evidence type="ECO:0000259" key="2">
    <source>
        <dbReference type="Pfam" id="PF12697"/>
    </source>
</evidence>
<dbReference type="InterPro" id="IPR000073">
    <property type="entry name" value="AB_hydrolase_1"/>
</dbReference>
<dbReference type="Pfam" id="PF12697">
    <property type="entry name" value="Abhydrolase_6"/>
    <property type="match status" value="1"/>
</dbReference>
<dbReference type="Proteomes" id="UP000001549">
    <property type="component" value="Chromosome"/>
</dbReference>
<dbReference type="GO" id="GO:0016787">
    <property type="term" value="F:hydrolase activity"/>
    <property type="evidence" value="ECO:0007669"/>
    <property type="project" value="UniProtKB-KW"/>
</dbReference>
<dbReference type="PRINTS" id="PR00111">
    <property type="entry name" value="ABHYDROLASE"/>
</dbReference>
<name>F8B340_9ACTN</name>
<keyword evidence="4" id="KW-1185">Reference proteome</keyword>
<dbReference type="PANTHER" id="PTHR43798">
    <property type="entry name" value="MONOACYLGLYCEROL LIPASE"/>
    <property type="match status" value="1"/>
</dbReference>
<dbReference type="InterPro" id="IPR050266">
    <property type="entry name" value="AB_hydrolase_sf"/>
</dbReference>